<organism evidence="2 3">
    <name type="scientific">Fontibacter flavus</name>
    <dbReference type="NCBI Taxonomy" id="654838"/>
    <lineage>
        <taxon>Bacteria</taxon>
        <taxon>Pseudomonadati</taxon>
        <taxon>Bacteroidota</taxon>
        <taxon>Cytophagia</taxon>
        <taxon>Cytophagales</taxon>
        <taxon>Cyclobacteriaceae</taxon>
        <taxon>Fontibacter</taxon>
    </lineage>
</organism>
<evidence type="ECO:0000256" key="1">
    <source>
        <dbReference type="SAM" id="Coils"/>
    </source>
</evidence>
<accession>A0ABV6FVU9</accession>
<feature type="coiled-coil region" evidence="1">
    <location>
        <begin position="170"/>
        <end position="230"/>
    </location>
</feature>
<keyword evidence="1" id="KW-0175">Coiled coil</keyword>
<sequence length="371" mass="43191">MMSTDINNQYLREYADKFTGKICDAYFSQKKYMTGQEIVQLTPSVQVNFFVIKALFEAWQLELEKLKSNPYFDYRDIAVHNALKEFMNVLSRTIKIERKDFEPLLRKAVGDAVMLAVNPLAFYESELDRCHASQLNQYLKENKKYFKWHVNLIENLIDRASISHTHQAYKQALQQNFEQKKNSLESKESLLGTISHVVPIENSLLFKLQEEQISAELEEKDTAVEEATSEISEEIKASGKKEEPVLERTILAEKKTEAQQSYTTSSSPNAFDPIEIWSRFESEEYSIMKGTIKDLSESVGINQRFMFTKELFVGNPDLLQHALKSIDQCESFMDAINLINQRYVDELKWDKNAEPVHEFLQLVFRKFDQRG</sequence>
<reference evidence="2 3" key="1">
    <citation type="submission" date="2024-09" db="EMBL/GenBank/DDBJ databases">
        <authorList>
            <person name="Sun Q."/>
            <person name="Mori K."/>
        </authorList>
    </citation>
    <scope>NUCLEOTIDE SEQUENCE [LARGE SCALE GENOMIC DNA]</scope>
    <source>
        <strain evidence="2 3">CCM 7650</strain>
    </source>
</reference>
<gene>
    <name evidence="2" type="ORF">ACFFIP_14325</name>
</gene>
<keyword evidence="3" id="KW-1185">Reference proteome</keyword>
<name>A0ABV6FVU9_9BACT</name>
<proteinExistence type="predicted"/>
<comment type="caution">
    <text evidence="2">The sequence shown here is derived from an EMBL/GenBank/DDBJ whole genome shotgun (WGS) entry which is preliminary data.</text>
</comment>
<dbReference type="RefSeq" id="WP_382388375.1">
    <property type="nucleotide sequence ID" value="NZ_JBHLWI010000039.1"/>
</dbReference>
<evidence type="ECO:0000313" key="3">
    <source>
        <dbReference type="Proteomes" id="UP001589797"/>
    </source>
</evidence>
<protein>
    <recommendedName>
        <fullName evidence="4">TerB-C domain-containing protein</fullName>
    </recommendedName>
</protein>
<dbReference type="EMBL" id="JBHLWI010000039">
    <property type="protein sequence ID" value="MFC0263866.1"/>
    <property type="molecule type" value="Genomic_DNA"/>
</dbReference>
<evidence type="ECO:0000313" key="2">
    <source>
        <dbReference type="EMBL" id="MFC0263866.1"/>
    </source>
</evidence>
<evidence type="ECO:0008006" key="4">
    <source>
        <dbReference type="Google" id="ProtNLM"/>
    </source>
</evidence>
<dbReference type="Proteomes" id="UP001589797">
    <property type="component" value="Unassembled WGS sequence"/>
</dbReference>